<sequence>MKIFNISILFCLLLTVSSCVKFDEFYSSEDFPGDEIGSSTYNLELVLSEGYRFWSQAVVKEHLADANVICDITEANLEGDFVGAYRAKYDYSRLDFKNDNMWEDAYKSINQANHILAITDADNQIDNIFESQRARMRGEAAFLRAYNHFLLLRYYAKQYTASTANTDAGIILRTTPAEDFSTGGRSSVAEGYALVLEDLELAIASLPENFSSNDHGTFPAYQFRANKFDAVSLKARVLLQMNDIDEALEVVSSLIGKPNTAPEFPAWAPAGLKMATGDGVLDLFRSESLAAGSELRTYVANYAISEPFTLMERIKLMANGVQSSIYLKDSFSEMYLDDKGDFLNSDTLRLRNFIKEVVVENEAGVATDTTFIYQKFSLTTGINTNWPTIRLAELLLMRAELLAVRGGSSAALKDLNLLRSLRGAQTVAGAPNPAEVLELVIRERMLELVGEGERFFHWKRMGAYNATVSDIYPESVYAPFSRTDQADIRWDSPQTLFRLPVNEINRNPDLSEADQNP</sequence>
<name>A0ABM7VI20_9BACT</name>
<dbReference type="InterPro" id="IPR012944">
    <property type="entry name" value="SusD_RagB_dom"/>
</dbReference>
<dbReference type="Pfam" id="PF07980">
    <property type="entry name" value="SusD_RagB"/>
    <property type="match status" value="1"/>
</dbReference>
<dbReference type="RefSeq" id="WP_338398432.1">
    <property type="nucleotide sequence ID" value="NZ_AP025293.1"/>
</dbReference>
<dbReference type="Gene3D" id="1.25.40.390">
    <property type="match status" value="1"/>
</dbReference>
<feature type="domain" description="SusD-like N-terminal" evidence="8">
    <location>
        <begin position="89"/>
        <end position="239"/>
    </location>
</feature>
<geneLocation type="plasmid" evidence="9 10">
    <name>pPP1</name>
</geneLocation>
<evidence type="ECO:0000256" key="2">
    <source>
        <dbReference type="ARBA" id="ARBA00006275"/>
    </source>
</evidence>
<proteinExistence type="inferred from homology"/>
<gene>
    <name evidence="9" type="ORF">PEPS_28750</name>
</gene>
<keyword evidence="3 6" id="KW-0732">Signal</keyword>
<evidence type="ECO:0000256" key="1">
    <source>
        <dbReference type="ARBA" id="ARBA00004442"/>
    </source>
</evidence>
<keyword evidence="5" id="KW-0998">Cell outer membrane</keyword>
<accession>A0ABM7VI20</accession>
<feature type="signal peptide" evidence="6">
    <location>
        <begin position="1"/>
        <end position="22"/>
    </location>
</feature>
<evidence type="ECO:0008006" key="11">
    <source>
        <dbReference type="Google" id="ProtNLM"/>
    </source>
</evidence>
<organism evidence="9 10">
    <name type="scientific">Persicobacter psychrovividus</name>
    <dbReference type="NCBI Taxonomy" id="387638"/>
    <lineage>
        <taxon>Bacteria</taxon>
        <taxon>Pseudomonadati</taxon>
        <taxon>Bacteroidota</taxon>
        <taxon>Cytophagia</taxon>
        <taxon>Cytophagales</taxon>
        <taxon>Persicobacteraceae</taxon>
        <taxon>Persicobacter</taxon>
    </lineage>
</organism>
<dbReference type="Pfam" id="PF14322">
    <property type="entry name" value="SusD-like_3"/>
    <property type="match status" value="1"/>
</dbReference>
<evidence type="ECO:0000256" key="4">
    <source>
        <dbReference type="ARBA" id="ARBA00023136"/>
    </source>
</evidence>
<keyword evidence="9" id="KW-0614">Plasmid</keyword>
<protein>
    <recommendedName>
        <fullName evidence="11">RagB/SusD family nutrient uptake outer membrane protein</fullName>
    </recommendedName>
</protein>
<evidence type="ECO:0000313" key="10">
    <source>
        <dbReference type="Proteomes" id="UP001354989"/>
    </source>
</evidence>
<keyword evidence="10" id="KW-1185">Reference proteome</keyword>
<evidence type="ECO:0000259" key="7">
    <source>
        <dbReference type="Pfam" id="PF07980"/>
    </source>
</evidence>
<feature type="chain" id="PRO_5047001489" description="RagB/SusD family nutrient uptake outer membrane protein" evidence="6">
    <location>
        <begin position="23"/>
        <end position="517"/>
    </location>
</feature>
<keyword evidence="4" id="KW-0472">Membrane</keyword>
<comment type="subcellular location">
    <subcellularLocation>
        <location evidence="1">Cell outer membrane</location>
    </subcellularLocation>
</comment>
<comment type="similarity">
    <text evidence="2">Belongs to the SusD family.</text>
</comment>
<dbReference type="PROSITE" id="PS51257">
    <property type="entry name" value="PROKAR_LIPOPROTEIN"/>
    <property type="match status" value="1"/>
</dbReference>
<dbReference type="InterPro" id="IPR011990">
    <property type="entry name" value="TPR-like_helical_dom_sf"/>
</dbReference>
<evidence type="ECO:0000259" key="8">
    <source>
        <dbReference type="Pfam" id="PF14322"/>
    </source>
</evidence>
<evidence type="ECO:0000313" key="9">
    <source>
        <dbReference type="EMBL" id="BDD00595.1"/>
    </source>
</evidence>
<dbReference type="Proteomes" id="UP001354989">
    <property type="component" value="Plasmid pPP1"/>
</dbReference>
<reference evidence="9 10" key="1">
    <citation type="submission" date="2021-12" db="EMBL/GenBank/DDBJ databases">
        <title>Genome sequencing of bacteria with rrn-lacking chromosome and rrn-plasmid.</title>
        <authorList>
            <person name="Anda M."/>
            <person name="Iwasaki W."/>
        </authorList>
    </citation>
    <scope>NUCLEOTIDE SEQUENCE [LARGE SCALE GENOMIC DNA]</scope>
    <source>
        <strain evidence="9 10">NBRC 101262</strain>
        <plasmid evidence="9 10">pPP1</plasmid>
    </source>
</reference>
<dbReference type="SUPFAM" id="SSF48452">
    <property type="entry name" value="TPR-like"/>
    <property type="match status" value="1"/>
</dbReference>
<dbReference type="InterPro" id="IPR033985">
    <property type="entry name" value="SusD-like_N"/>
</dbReference>
<feature type="domain" description="RagB/SusD" evidence="7">
    <location>
        <begin position="366"/>
        <end position="517"/>
    </location>
</feature>
<evidence type="ECO:0000256" key="6">
    <source>
        <dbReference type="SAM" id="SignalP"/>
    </source>
</evidence>
<evidence type="ECO:0000256" key="5">
    <source>
        <dbReference type="ARBA" id="ARBA00023237"/>
    </source>
</evidence>
<evidence type="ECO:0000256" key="3">
    <source>
        <dbReference type="ARBA" id="ARBA00022729"/>
    </source>
</evidence>
<dbReference type="EMBL" id="AP025293">
    <property type="protein sequence ID" value="BDD00595.1"/>
    <property type="molecule type" value="Genomic_DNA"/>
</dbReference>